<dbReference type="Proteomes" id="UP001141434">
    <property type="component" value="Unassembled WGS sequence"/>
</dbReference>
<feature type="compositionally biased region" description="Low complexity" evidence="6">
    <location>
        <begin position="148"/>
        <end position="164"/>
    </location>
</feature>
<feature type="region of interest" description="Disordered" evidence="6">
    <location>
        <begin position="144"/>
        <end position="197"/>
    </location>
</feature>
<dbReference type="Pfam" id="PF08591">
    <property type="entry name" value="RNR_inhib"/>
    <property type="match status" value="1"/>
</dbReference>
<evidence type="ECO:0000256" key="3">
    <source>
        <dbReference type="ARBA" id="ARBA00005459"/>
    </source>
</evidence>
<keyword evidence="4" id="KW-0963">Cytoplasm</keyword>
<evidence type="ECO:0000256" key="4">
    <source>
        <dbReference type="ARBA" id="ARBA00022490"/>
    </source>
</evidence>
<evidence type="ECO:0000256" key="2">
    <source>
        <dbReference type="ARBA" id="ARBA00004496"/>
    </source>
</evidence>
<feature type="compositionally biased region" description="Polar residues" evidence="6">
    <location>
        <begin position="1"/>
        <end position="16"/>
    </location>
</feature>
<evidence type="ECO:0000256" key="6">
    <source>
        <dbReference type="SAM" id="MobiDB-lite"/>
    </source>
</evidence>
<name>A0A9W9K2Y3_9EURO</name>
<evidence type="ECO:0000313" key="7">
    <source>
        <dbReference type="EMBL" id="KAJ5091169.1"/>
    </source>
</evidence>
<evidence type="ECO:0000256" key="5">
    <source>
        <dbReference type="ARBA" id="ARBA00023242"/>
    </source>
</evidence>
<feature type="region of interest" description="Disordered" evidence="6">
    <location>
        <begin position="1"/>
        <end position="44"/>
    </location>
</feature>
<dbReference type="EMBL" id="JAPMSZ010000009">
    <property type="protein sequence ID" value="KAJ5091169.1"/>
    <property type="molecule type" value="Genomic_DNA"/>
</dbReference>
<comment type="caution">
    <text evidence="7">The sequence shown here is derived from an EMBL/GenBank/DDBJ whole genome shotgun (WGS) entry which is preliminary data.</text>
</comment>
<organism evidence="7 8">
    <name type="scientific">Penicillium alfredii</name>
    <dbReference type="NCBI Taxonomy" id="1506179"/>
    <lineage>
        <taxon>Eukaryota</taxon>
        <taxon>Fungi</taxon>
        <taxon>Dikarya</taxon>
        <taxon>Ascomycota</taxon>
        <taxon>Pezizomycotina</taxon>
        <taxon>Eurotiomycetes</taxon>
        <taxon>Eurotiomycetidae</taxon>
        <taxon>Eurotiales</taxon>
        <taxon>Aspergillaceae</taxon>
        <taxon>Penicillium</taxon>
    </lineage>
</organism>
<reference evidence="7" key="2">
    <citation type="journal article" date="2023" name="IMA Fungus">
        <title>Comparative genomic study of the Penicillium genus elucidates a diverse pangenome and 15 lateral gene transfer events.</title>
        <authorList>
            <person name="Petersen C."/>
            <person name="Sorensen T."/>
            <person name="Nielsen M.R."/>
            <person name="Sondergaard T.E."/>
            <person name="Sorensen J.L."/>
            <person name="Fitzpatrick D.A."/>
            <person name="Frisvad J.C."/>
            <person name="Nielsen K.L."/>
        </authorList>
    </citation>
    <scope>NUCLEOTIDE SEQUENCE</scope>
    <source>
        <strain evidence="7">IBT 34128</strain>
    </source>
</reference>
<gene>
    <name evidence="7" type="ORF">NUU61_006039</name>
</gene>
<keyword evidence="5" id="KW-0539">Nucleus</keyword>
<dbReference type="PANTHER" id="PTHR28081:SF1">
    <property type="entry name" value="DAMAGE-REGULATED IMPORT FACILITATOR 1"/>
    <property type="match status" value="1"/>
</dbReference>
<evidence type="ECO:0000313" key="8">
    <source>
        <dbReference type="Proteomes" id="UP001141434"/>
    </source>
</evidence>
<dbReference type="GO" id="GO:1990846">
    <property type="term" value="F:ribonucleoside-diphosphate reductase inhibitor activity"/>
    <property type="evidence" value="ECO:0007669"/>
    <property type="project" value="TreeGrafter"/>
</dbReference>
<sequence length="256" mass="28039">MPAVVSNPTVPATSTFSKRRRFQPPITNFFSTQSPEPISDTHALSHNHYSAPTCSATPVVPLKVQASLLSVGMRVRKSVADGYKTNLAKTDEKASLPAATPEIPSVRPSFRGNGYAELAPFSGFPKSTPESLYNPPNYFVTDDGDAFSLPASSQESSTSSASFSIPMNGQKRGLDSDIFPDDDYYPESTDDDCGRAPVGRRILSPKLGQQARRVLAAQRSQFATEQPTMDVDDFEEASFLRRREEVDADYVQMDWA</sequence>
<dbReference type="OrthoDB" id="4072855at2759"/>
<comment type="subcellular location">
    <subcellularLocation>
        <location evidence="2">Cytoplasm</location>
    </subcellularLocation>
    <subcellularLocation>
        <location evidence="1">Nucleus</location>
    </subcellularLocation>
</comment>
<dbReference type="AlphaFoldDB" id="A0A9W9K2Y3"/>
<dbReference type="PANTHER" id="PTHR28081">
    <property type="entry name" value="DAMAGE-REGULATED IMPORT FACILITATOR 1-RELATED"/>
    <property type="match status" value="1"/>
</dbReference>
<comment type="similarity">
    <text evidence="3">Belongs to the DIF1/spd1 family.</text>
</comment>
<keyword evidence="8" id="KW-1185">Reference proteome</keyword>
<dbReference type="GO" id="GO:0008104">
    <property type="term" value="P:intracellular protein localization"/>
    <property type="evidence" value="ECO:0007669"/>
    <property type="project" value="TreeGrafter"/>
</dbReference>
<dbReference type="InterPro" id="IPR013900">
    <property type="entry name" value="RNR_inhibitor"/>
</dbReference>
<feature type="compositionally biased region" description="Acidic residues" evidence="6">
    <location>
        <begin position="178"/>
        <end position="191"/>
    </location>
</feature>
<dbReference type="GO" id="GO:0005634">
    <property type="term" value="C:nucleus"/>
    <property type="evidence" value="ECO:0007669"/>
    <property type="project" value="UniProtKB-SubCell"/>
</dbReference>
<dbReference type="GeneID" id="81395736"/>
<accession>A0A9W9K2Y3</accession>
<evidence type="ECO:0000256" key="1">
    <source>
        <dbReference type="ARBA" id="ARBA00004123"/>
    </source>
</evidence>
<feature type="compositionally biased region" description="Polar residues" evidence="6">
    <location>
        <begin position="25"/>
        <end position="44"/>
    </location>
</feature>
<proteinExistence type="inferred from homology"/>
<dbReference type="GO" id="GO:0005737">
    <property type="term" value="C:cytoplasm"/>
    <property type="evidence" value="ECO:0007669"/>
    <property type="project" value="UniProtKB-SubCell"/>
</dbReference>
<dbReference type="RefSeq" id="XP_056509367.1">
    <property type="nucleotide sequence ID" value="XM_056656567.1"/>
</dbReference>
<reference evidence="7" key="1">
    <citation type="submission" date="2022-11" db="EMBL/GenBank/DDBJ databases">
        <authorList>
            <person name="Petersen C."/>
        </authorList>
    </citation>
    <scope>NUCLEOTIDE SEQUENCE</scope>
    <source>
        <strain evidence="7">IBT 34128</strain>
    </source>
</reference>
<protein>
    <submittedName>
        <fullName evidence="7">Uncharacterized protein</fullName>
    </submittedName>
</protein>